<dbReference type="SUPFAM" id="SSF52151">
    <property type="entry name" value="FabD/lysophospholipase-like"/>
    <property type="match status" value="1"/>
</dbReference>
<evidence type="ECO:0000313" key="3">
    <source>
        <dbReference type="Proteomes" id="UP000751190"/>
    </source>
</evidence>
<dbReference type="Gene3D" id="3.40.1090.10">
    <property type="entry name" value="Cytosolic phospholipase A2 catalytic domain"/>
    <property type="match status" value="1"/>
</dbReference>
<feature type="signal peptide" evidence="1">
    <location>
        <begin position="1"/>
        <end position="22"/>
    </location>
</feature>
<comment type="caution">
    <text evidence="2">The sequence shown here is derived from an EMBL/GenBank/DDBJ whole genome shotgun (WGS) entry which is preliminary data.</text>
</comment>
<dbReference type="Proteomes" id="UP000751190">
    <property type="component" value="Unassembled WGS sequence"/>
</dbReference>
<reference evidence="2" key="1">
    <citation type="submission" date="2021-05" db="EMBL/GenBank/DDBJ databases">
        <title>The genome of the haptophyte Pavlova lutheri (Diacronema luteri, Pavlovales) - a model for lipid biosynthesis in eukaryotic algae.</title>
        <authorList>
            <person name="Hulatt C.J."/>
            <person name="Posewitz M.C."/>
        </authorList>
    </citation>
    <scope>NUCLEOTIDE SEQUENCE</scope>
    <source>
        <strain evidence="2">NIVA-4/92</strain>
    </source>
</reference>
<protein>
    <recommendedName>
        <fullName evidence="4">PNPLA domain-containing protein</fullName>
    </recommendedName>
</protein>
<evidence type="ECO:0008006" key="4">
    <source>
        <dbReference type="Google" id="ProtNLM"/>
    </source>
</evidence>
<dbReference type="InterPro" id="IPR016035">
    <property type="entry name" value="Acyl_Trfase/lysoPLipase"/>
</dbReference>
<dbReference type="OrthoDB" id="10533999at2759"/>
<gene>
    <name evidence="2" type="ORF">KFE25_003852</name>
</gene>
<feature type="chain" id="PRO_5035169967" description="PNPLA domain-containing protein" evidence="1">
    <location>
        <begin position="23"/>
        <end position="652"/>
    </location>
</feature>
<name>A0A8J5XN87_DIALT</name>
<evidence type="ECO:0000256" key="1">
    <source>
        <dbReference type="SAM" id="SignalP"/>
    </source>
</evidence>
<proteinExistence type="predicted"/>
<accession>A0A8J5XN87</accession>
<organism evidence="2 3">
    <name type="scientific">Diacronema lutheri</name>
    <name type="common">Unicellular marine alga</name>
    <name type="synonym">Monochrysis lutheri</name>
    <dbReference type="NCBI Taxonomy" id="2081491"/>
    <lineage>
        <taxon>Eukaryota</taxon>
        <taxon>Haptista</taxon>
        <taxon>Haptophyta</taxon>
        <taxon>Pavlovophyceae</taxon>
        <taxon>Pavlovales</taxon>
        <taxon>Pavlovaceae</taxon>
        <taxon>Diacronema</taxon>
    </lineage>
</organism>
<keyword evidence="3" id="KW-1185">Reference proteome</keyword>
<evidence type="ECO:0000313" key="2">
    <source>
        <dbReference type="EMBL" id="KAG8463579.1"/>
    </source>
</evidence>
<dbReference type="EMBL" id="JAGTXO010000015">
    <property type="protein sequence ID" value="KAG8463579.1"/>
    <property type="molecule type" value="Genomic_DNA"/>
</dbReference>
<dbReference type="AlphaFoldDB" id="A0A8J5XN87"/>
<keyword evidence="1" id="KW-0732">Signal</keyword>
<sequence length="652" mass="67694">MRLALVVAALLATLVAVGVLLAAQHCGTGNHHGSREAAAGGNGFGERLSTDVGAFFSEHAKQVFGTASQEMASLVDKLGFDVDETARNCSAIIARAKTVNTNTAETLKTAVDVSSSYSLRDFFGGCTGSACTGVPVGIAHGGGGWKALAQHMGVARGIIDQKLAQPEVIAGISGGTWFVALLAYSSRFFAAVQSPTDASGSNSIGKAYMDFMAAYETLPVPDDDGDRAWEASGRLKDVLTLLDAGKLARNFGFSWIAFIHAMFDAYQPGFAAGNASHPTNPLLRNKSALAFEISLDPGAYLDDTNGNSAEDFLVGKVALKVTSSTPSDVVRAPLPFYYVTGASNEGGTGMLVPLAKPDSVFQVGPLSPMRAPLRSALPPVPSTVASISAGSSAAAGMAGSQVLLQQAVDYRVCTSEVLEELDPNPNNFVWPILGAQNLAPCADGSPHTCSFPSGRMIDGGYVDNLALTATLAKLQHKHPNAREFRLVASLANPCTGDLTLHGCTKEDATLEELFANLPIAPSGAKYPSQPGELYTDSVPGPTLGTRRFSTQVFAEALPQEWQAHGPSRFRTLTLNVTTVDNAPFGIKGGTRVTLLVLAGNVGPTCPVAIIPNADDTAVSACATLADGMRAFLAGMDPDAPIGSYKTGAIASP</sequence>